<comment type="caution">
    <text evidence="1">The sequence shown here is derived from an EMBL/GenBank/DDBJ whole genome shotgun (WGS) entry which is preliminary data.</text>
</comment>
<evidence type="ECO:0000313" key="1">
    <source>
        <dbReference type="EMBL" id="GAA2034487.1"/>
    </source>
</evidence>
<organism evidence="1 2">
    <name type="scientific">Catenulispora yoronensis</name>
    <dbReference type="NCBI Taxonomy" id="450799"/>
    <lineage>
        <taxon>Bacteria</taxon>
        <taxon>Bacillati</taxon>
        <taxon>Actinomycetota</taxon>
        <taxon>Actinomycetes</taxon>
        <taxon>Catenulisporales</taxon>
        <taxon>Catenulisporaceae</taxon>
        <taxon>Catenulispora</taxon>
    </lineage>
</organism>
<sequence>MVTMTEDNAGGIGYEQLVTGDYVRHSCGWNAASTWCGKPMRSMRRLPDPIPAASIQACAKCAQAESEAAFKASGSH</sequence>
<dbReference type="EMBL" id="BAAAQN010000021">
    <property type="protein sequence ID" value="GAA2034487.1"/>
    <property type="molecule type" value="Genomic_DNA"/>
</dbReference>
<evidence type="ECO:0000313" key="2">
    <source>
        <dbReference type="Proteomes" id="UP001500751"/>
    </source>
</evidence>
<accession>A0ABP5FUR4</accession>
<gene>
    <name evidence="1" type="ORF">GCM10009839_38760</name>
</gene>
<name>A0ABP5FUR4_9ACTN</name>
<protein>
    <submittedName>
        <fullName evidence="1">Uncharacterized protein</fullName>
    </submittedName>
</protein>
<dbReference type="Proteomes" id="UP001500751">
    <property type="component" value="Unassembled WGS sequence"/>
</dbReference>
<keyword evidence="2" id="KW-1185">Reference proteome</keyword>
<reference evidence="2" key="1">
    <citation type="journal article" date="2019" name="Int. J. Syst. Evol. Microbiol.">
        <title>The Global Catalogue of Microorganisms (GCM) 10K type strain sequencing project: providing services to taxonomists for standard genome sequencing and annotation.</title>
        <authorList>
            <consortium name="The Broad Institute Genomics Platform"/>
            <consortium name="The Broad Institute Genome Sequencing Center for Infectious Disease"/>
            <person name="Wu L."/>
            <person name="Ma J."/>
        </authorList>
    </citation>
    <scope>NUCLEOTIDE SEQUENCE [LARGE SCALE GENOMIC DNA]</scope>
    <source>
        <strain evidence="2">JCM 16014</strain>
    </source>
</reference>
<proteinExistence type="predicted"/>